<sequence length="175" mass="20215">MRRSEERLPTRLRSRLPSSVLQYRSRIQTLLLKHLIRFKRATEFGVAVSVKDTDAAVKTSDQIQKSEENANMESGNFESAKYRKSRPNGGIRGTGGVSGNGFAVAERTAWLYVGNCKKESNIEDIREFLTKKFPNTTFEIEEILKRQARRNQILKIYGSFLLRNFQIQLLKWKKS</sequence>
<feature type="region of interest" description="Disordered" evidence="1">
    <location>
        <begin position="59"/>
        <end position="93"/>
    </location>
</feature>
<dbReference type="Proteomes" id="UP001458880">
    <property type="component" value="Unassembled WGS sequence"/>
</dbReference>
<comment type="caution">
    <text evidence="2">The sequence shown here is derived from an EMBL/GenBank/DDBJ whole genome shotgun (WGS) entry which is preliminary data.</text>
</comment>
<organism evidence="2 3">
    <name type="scientific">Popillia japonica</name>
    <name type="common">Japanese beetle</name>
    <dbReference type="NCBI Taxonomy" id="7064"/>
    <lineage>
        <taxon>Eukaryota</taxon>
        <taxon>Metazoa</taxon>
        <taxon>Ecdysozoa</taxon>
        <taxon>Arthropoda</taxon>
        <taxon>Hexapoda</taxon>
        <taxon>Insecta</taxon>
        <taxon>Pterygota</taxon>
        <taxon>Neoptera</taxon>
        <taxon>Endopterygota</taxon>
        <taxon>Coleoptera</taxon>
        <taxon>Polyphaga</taxon>
        <taxon>Scarabaeiformia</taxon>
        <taxon>Scarabaeidae</taxon>
        <taxon>Rutelinae</taxon>
        <taxon>Popillia</taxon>
    </lineage>
</organism>
<proteinExistence type="predicted"/>
<evidence type="ECO:0000256" key="1">
    <source>
        <dbReference type="SAM" id="MobiDB-lite"/>
    </source>
</evidence>
<feature type="compositionally biased region" description="Polar residues" evidence="1">
    <location>
        <begin position="59"/>
        <end position="77"/>
    </location>
</feature>
<gene>
    <name evidence="2" type="ORF">QE152_g4958</name>
</gene>
<evidence type="ECO:0000313" key="2">
    <source>
        <dbReference type="EMBL" id="KAK9751501.1"/>
    </source>
</evidence>
<keyword evidence="3" id="KW-1185">Reference proteome</keyword>
<name>A0AAW1MYT7_POPJA</name>
<dbReference type="AlphaFoldDB" id="A0AAW1MYT7"/>
<reference evidence="2 3" key="1">
    <citation type="journal article" date="2024" name="BMC Genomics">
        <title>De novo assembly and annotation of Popillia japonica's genome with initial clues to its potential as an invasive pest.</title>
        <authorList>
            <person name="Cucini C."/>
            <person name="Boschi S."/>
            <person name="Funari R."/>
            <person name="Cardaioli E."/>
            <person name="Iannotti N."/>
            <person name="Marturano G."/>
            <person name="Paoli F."/>
            <person name="Bruttini M."/>
            <person name="Carapelli A."/>
            <person name="Frati F."/>
            <person name="Nardi F."/>
        </authorList>
    </citation>
    <scope>NUCLEOTIDE SEQUENCE [LARGE SCALE GENOMIC DNA]</scope>
    <source>
        <strain evidence="2">DMR45628</strain>
    </source>
</reference>
<accession>A0AAW1MYT7</accession>
<dbReference type="EMBL" id="JASPKY010000027">
    <property type="protein sequence ID" value="KAK9751501.1"/>
    <property type="molecule type" value="Genomic_DNA"/>
</dbReference>
<protein>
    <submittedName>
        <fullName evidence="2">Uncharacterized protein</fullName>
    </submittedName>
</protein>
<evidence type="ECO:0000313" key="3">
    <source>
        <dbReference type="Proteomes" id="UP001458880"/>
    </source>
</evidence>